<sequence length="309" mass="35047">MSMDIPPELGRGRITQTQIKHGIILSDWKMSYQADNDLSVKGPVRKEYVQIIFCLQDGVSWENMKEHRSVVMHKKESCFYVGQGETESICYPKNGDFFFKSIKIPVNYFMDLLTDYFDGQELTAYRKKLLSGISKVSVTPMLEQLLSETSNFSQYRGGLGYLYLDGKVLELLSVYLGEILEVDILMGKETSLSRTERTAILEAKQVIDEQLAFAPSCEELSRIVHLSVPKLSKGFSSFYGMSIHQYIIDQRLIQAARLLLDGDWNVSEIATMVGYGKPSNFAAAFKKKYGVVPKNYRQTYLCGPKNKVG</sequence>
<comment type="caution">
    <text evidence="5">The sequence shown here is derived from an EMBL/GenBank/DDBJ whole genome shotgun (WGS) entry which is preliminary data.</text>
</comment>
<proteinExistence type="predicted"/>
<dbReference type="eggNOG" id="COG2207">
    <property type="taxonomic scope" value="Bacteria"/>
</dbReference>
<dbReference type="OrthoDB" id="9782503at2"/>
<evidence type="ECO:0000256" key="2">
    <source>
        <dbReference type="ARBA" id="ARBA00023125"/>
    </source>
</evidence>
<reference evidence="5 6" key="2">
    <citation type="submission" date="2007-06" db="EMBL/GenBank/DDBJ databases">
        <title>Draft genome sequence of Pseudoflavonifractor capillosus ATCC 29799.</title>
        <authorList>
            <person name="Sudarsanam P."/>
            <person name="Ley R."/>
            <person name="Guruge J."/>
            <person name="Turnbaugh P.J."/>
            <person name="Mahowald M."/>
            <person name="Liep D."/>
            <person name="Gordon J."/>
        </authorList>
    </citation>
    <scope>NUCLEOTIDE SEQUENCE [LARGE SCALE GENOMIC DNA]</scope>
    <source>
        <strain evidence="5 6">ATCC 29799</strain>
    </source>
</reference>
<gene>
    <name evidence="5" type="ORF">BACCAP_02181</name>
</gene>
<dbReference type="Proteomes" id="UP000003639">
    <property type="component" value="Unassembled WGS sequence"/>
</dbReference>
<dbReference type="SMART" id="SM00342">
    <property type="entry name" value="HTH_ARAC"/>
    <property type="match status" value="1"/>
</dbReference>
<dbReference type="InterPro" id="IPR018060">
    <property type="entry name" value="HTH_AraC"/>
</dbReference>
<evidence type="ECO:0000256" key="1">
    <source>
        <dbReference type="ARBA" id="ARBA00023015"/>
    </source>
</evidence>
<dbReference type="PANTHER" id="PTHR47893:SF1">
    <property type="entry name" value="REGULATORY PROTEIN PCHR"/>
    <property type="match status" value="1"/>
</dbReference>
<evidence type="ECO:0000259" key="4">
    <source>
        <dbReference type="PROSITE" id="PS01124"/>
    </source>
</evidence>
<reference evidence="5 6" key="1">
    <citation type="submission" date="2007-04" db="EMBL/GenBank/DDBJ databases">
        <authorList>
            <person name="Fulton L."/>
            <person name="Clifton S."/>
            <person name="Fulton B."/>
            <person name="Xu J."/>
            <person name="Minx P."/>
            <person name="Pepin K.H."/>
            <person name="Johnson M."/>
            <person name="Thiruvilangam P."/>
            <person name="Bhonagiri V."/>
            <person name="Nash W.E."/>
            <person name="Mardis E.R."/>
            <person name="Wilson R.K."/>
        </authorList>
    </citation>
    <scope>NUCLEOTIDE SEQUENCE [LARGE SCALE GENOMIC DNA]</scope>
    <source>
        <strain evidence="5 6">ATCC 29799</strain>
    </source>
</reference>
<dbReference type="AlphaFoldDB" id="A6NVE6"/>
<dbReference type="GO" id="GO:0043565">
    <property type="term" value="F:sequence-specific DNA binding"/>
    <property type="evidence" value="ECO:0007669"/>
    <property type="project" value="InterPro"/>
</dbReference>
<dbReference type="PROSITE" id="PS01124">
    <property type="entry name" value="HTH_ARAC_FAMILY_2"/>
    <property type="match status" value="1"/>
</dbReference>
<accession>A6NVE6</accession>
<evidence type="ECO:0000313" key="5">
    <source>
        <dbReference type="EMBL" id="EDM99915.1"/>
    </source>
</evidence>
<dbReference type="PRINTS" id="PR00032">
    <property type="entry name" value="HTHARAC"/>
</dbReference>
<keyword evidence="1" id="KW-0805">Transcription regulation</keyword>
<name>A6NVE6_9FIRM</name>
<dbReference type="EMBL" id="AAXG02000013">
    <property type="protein sequence ID" value="EDM99915.1"/>
    <property type="molecule type" value="Genomic_DNA"/>
</dbReference>
<organism evidence="5 6">
    <name type="scientific">Pseudoflavonifractor capillosus ATCC 29799</name>
    <dbReference type="NCBI Taxonomy" id="411467"/>
    <lineage>
        <taxon>Bacteria</taxon>
        <taxon>Bacillati</taxon>
        <taxon>Bacillota</taxon>
        <taxon>Clostridia</taxon>
        <taxon>Eubacteriales</taxon>
        <taxon>Oscillospiraceae</taxon>
        <taxon>Pseudoflavonifractor</taxon>
    </lineage>
</organism>
<evidence type="ECO:0000313" key="6">
    <source>
        <dbReference type="Proteomes" id="UP000003639"/>
    </source>
</evidence>
<evidence type="ECO:0000256" key="3">
    <source>
        <dbReference type="ARBA" id="ARBA00023163"/>
    </source>
</evidence>
<dbReference type="InterPro" id="IPR009057">
    <property type="entry name" value="Homeodomain-like_sf"/>
</dbReference>
<keyword evidence="2" id="KW-0238">DNA-binding</keyword>
<dbReference type="SUPFAM" id="SSF46689">
    <property type="entry name" value="Homeodomain-like"/>
    <property type="match status" value="1"/>
</dbReference>
<feature type="domain" description="HTH araC/xylS-type" evidence="4">
    <location>
        <begin position="201"/>
        <end position="299"/>
    </location>
</feature>
<dbReference type="Gene3D" id="1.10.10.60">
    <property type="entry name" value="Homeodomain-like"/>
    <property type="match status" value="2"/>
</dbReference>
<dbReference type="PANTHER" id="PTHR47893">
    <property type="entry name" value="REGULATORY PROTEIN PCHR"/>
    <property type="match status" value="1"/>
</dbReference>
<dbReference type="Pfam" id="PF12833">
    <property type="entry name" value="HTH_18"/>
    <property type="match status" value="1"/>
</dbReference>
<dbReference type="InterPro" id="IPR053142">
    <property type="entry name" value="PchR_regulatory_protein"/>
</dbReference>
<dbReference type="STRING" id="411467.BACCAP_02181"/>
<dbReference type="InterPro" id="IPR020449">
    <property type="entry name" value="Tscrpt_reg_AraC-type_HTH"/>
</dbReference>
<dbReference type="GO" id="GO:0003700">
    <property type="term" value="F:DNA-binding transcription factor activity"/>
    <property type="evidence" value="ECO:0007669"/>
    <property type="project" value="InterPro"/>
</dbReference>
<keyword evidence="3" id="KW-0804">Transcription</keyword>
<keyword evidence="6" id="KW-1185">Reference proteome</keyword>
<protein>
    <submittedName>
        <fullName evidence="5">Transcriptional regulator, AraC family</fullName>
    </submittedName>
</protein>